<dbReference type="EMBL" id="JAIWYP010000004">
    <property type="protein sequence ID" value="KAH3835324.1"/>
    <property type="molecule type" value="Genomic_DNA"/>
</dbReference>
<evidence type="ECO:0000313" key="3">
    <source>
        <dbReference type="Proteomes" id="UP000828390"/>
    </source>
</evidence>
<name>A0A9D4K9C8_DREPO</name>
<evidence type="ECO:0000313" key="2">
    <source>
        <dbReference type="EMBL" id="KAH3835324.1"/>
    </source>
</evidence>
<accession>A0A9D4K9C8</accession>
<feature type="compositionally biased region" description="Basic and acidic residues" evidence="1">
    <location>
        <begin position="202"/>
        <end position="211"/>
    </location>
</feature>
<proteinExistence type="predicted"/>
<dbReference type="AlphaFoldDB" id="A0A9D4K9C8"/>
<comment type="caution">
    <text evidence="2">The sequence shown here is derived from an EMBL/GenBank/DDBJ whole genome shotgun (WGS) entry which is preliminary data.</text>
</comment>
<feature type="region of interest" description="Disordered" evidence="1">
    <location>
        <begin position="179"/>
        <end position="211"/>
    </location>
</feature>
<gene>
    <name evidence="2" type="ORF">DPMN_108675</name>
</gene>
<keyword evidence="3" id="KW-1185">Reference proteome</keyword>
<protein>
    <submittedName>
        <fullName evidence="2">Uncharacterized protein</fullName>
    </submittedName>
</protein>
<evidence type="ECO:0000256" key="1">
    <source>
        <dbReference type="SAM" id="MobiDB-lite"/>
    </source>
</evidence>
<dbReference type="Proteomes" id="UP000828390">
    <property type="component" value="Unassembled WGS sequence"/>
</dbReference>
<organism evidence="2 3">
    <name type="scientific">Dreissena polymorpha</name>
    <name type="common">Zebra mussel</name>
    <name type="synonym">Mytilus polymorpha</name>
    <dbReference type="NCBI Taxonomy" id="45954"/>
    <lineage>
        <taxon>Eukaryota</taxon>
        <taxon>Metazoa</taxon>
        <taxon>Spiralia</taxon>
        <taxon>Lophotrochozoa</taxon>
        <taxon>Mollusca</taxon>
        <taxon>Bivalvia</taxon>
        <taxon>Autobranchia</taxon>
        <taxon>Heteroconchia</taxon>
        <taxon>Euheterodonta</taxon>
        <taxon>Imparidentia</taxon>
        <taxon>Neoheterodontei</taxon>
        <taxon>Myida</taxon>
        <taxon>Dreissenoidea</taxon>
        <taxon>Dreissenidae</taxon>
        <taxon>Dreissena</taxon>
    </lineage>
</organism>
<reference evidence="2" key="1">
    <citation type="journal article" date="2019" name="bioRxiv">
        <title>The Genome of the Zebra Mussel, Dreissena polymorpha: A Resource for Invasive Species Research.</title>
        <authorList>
            <person name="McCartney M.A."/>
            <person name="Auch B."/>
            <person name="Kono T."/>
            <person name="Mallez S."/>
            <person name="Zhang Y."/>
            <person name="Obille A."/>
            <person name="Becker A."/>
            <person name="Abrahante J.E."/>
            <person name="Garbe J."/>
            <person name="Badalamenti J.P."/>
            <person name="Herman A."/>
            <person name="Mangelson H."/>
            <person name="Liachko I."/>
            <person name="Sullivan S."/>
            <person name="Sone E.D."/>
            <person name="Koren S."/>
            <person name="Silverstein K.A.T."/>
            <person name="Beckman K.B."/>
            <person name="Gohl D.M."/>
        </authorList>
    </citation>
    <scope>NUCLEOTIDE SEQUENCE</scope>
    <source>
        <strain evidence="2">Duluth1</strain>
        <tissue evidence="2">Whole animal</tissue>
    </source>
</reference>
<sequence>MQDNLARLGLTINRGKSKVFKTNAFNNTPATVKGKALEEVDSCTYLGSILHHHQDWALQYHREANTHLWSRYLKNHCHNHKENTCLLQLLPQEDPQDPLARQDLQRSIMEKNKAAASCIKHPSETLAMDMQHLSQPCIQYDKTINDMEPPKEKEEGKEKTTGAVTWMQMLSRWAKHWGSLRDSPRTESPGGSWLSAYFPDRTTGEDEISHD</sequence>
<reference evidence="2" key="2">
    <citation type="submission" date="2020-11" db="EMBL/GenBank/DDBJ databases">
        <authorList>
            <person name="McCartney M.A."/>
            <person name="Auch B."/>
            <person name="Kono T."/>
            <person name="Mallez S."/>
            <person name="Becker A."/>
            <person name="Gohl D.M."/>
            <person name="Silverstein K.A.T."/>
            <person name="Koren S."/>
            <person name="Bechman K.B."/>
            <person name="Herman A."/>
            <person name="Abrahante J.E."/>
            <person name="Garbe J."/>
        </authorList>
    </citation>
    <scope>NUCLEOTIDE SEQUENCE</scope>
    <source>
        <strain evidence="2">Duluth1</strain>
        <tissue evidence="2">Whole animal</tissue>
    </source>
</reference>